<feature type="repeat" description="TPR" evidence="3">
    <location>
        <begin position="78"/>
        <end position="111"/>
    </location>
</feature>
<dbReference type="InterPro" id="IPR051685">
    <property type="entry name" value="Ycf3/AcsC/BcsC/TPR_MFPF"/>
</dbReference>
<dbReference type="EMBL" id="VLLN01000002">
    <property type="protein sequence ID" value="TWJ32911.1"/>
    <property type="molecule type" value="Genomic_DNA"/>
</dbReference>
<proteinExistence type="predicted"/>
<reference evidence="4 5" key="1">
    <citation type="submission" date="2019-07" db="EMBL/GenBank/DDBJ databases">
        <title>Genomic Encyclopedia of Archaeal and Bacterial Type Strains, Phase II (KMG-II): from individual species to whole genera.</title>
        <authorList>
            <person name="Goeker M."/>
        </authorList>
    </citation>
    <scope>NUCLEOTIDE SEQUENCE [LARGE SCALE GENOMIC DNA]</scope>
    <source>
        <strain evidence="4 5">ATCC BAA-1139</strain>
    </source>
</reference>
<gene>
    <name evidence="4" type="ORF">JN12_00321</name>
</gene>
<keyword evidence="2 3" id="KW-0802">TPR repeat</keyword>
<accession>A0A562WRL9</accession>
<feature type="repeat" description="TPR" evidence="3">
    <location>
        <begin position="112"/>
        <end position="145"/>
    </location>
</feature>
<organism evidence="4 5">
    <name type="scientific">Geobacter argillaceus</name>
    <dbReference type="NCBI Taxonomy" id="345631"/>
    <lineage>
        <taxon>Bacteria</taxon>
        <taxon>Pseudomonadati</taxon>
        <taxon>Thermodesulfobacteriota</taxon>
        <taxon>Desulfuromonadia</taxon>
        <taxon>Geobacterales</taxon>
        <taxon>Geobacteraceae</taxon>
        <taxon>Geobacter</taxon>
    </lineage>
</organism>
<dbReference type="PROSITE" id="PS50005">
    <property type="entry name" value="TPR"/>
    <property type="match status" value="3"/>
</dbReference>
<evidence type="ECO:0000313" key="5">
    <source>
        <dbReference type="Proteomes" id="UP000319449"/>
    </source>
</evidence>
<keyword evidence="5" id="KW-1185">Reference proteome</keyword>
<dbReference type="Pfam" id="PF13174">
    <property type="entry name" value="TPR_6"/>
    <property type="match status" value="1"/>
</dbReference>
<dbReference type="PANTHER" id="PTHR44943:SF4">
    <property type="entry name" value="TPR REPEAT-CONTAINING PROTEIN MJ0798"/>
    <property type="match status" value="1"/>
</dbReference>
<protein>
    <submittedName>
        <fullName evidence="4">Tetratricopeptide repeat protein</fullName>
    </submittedName>
</protein>
<dbReference type="Pfam" id="PF13424">
    <property type="entry name" value="TPR_12"/>
    <property type="match status" value="1"/>
</dbReference>
<dbReference type="Pfam" id="PF00515">
    <property type="entry name" value="TPR_1"/>
    <property type="match status" value="1"/>
</dbReference>
<evidence type="ECO:0000313" key="4">
    <source>
        <dbReference type="EMBL" id="TWJ32911.1"/>
    </source>
</evidence>
<dbReference type="Gene3D" id="1.25.40.10">
    <property type="entry name" value="Tetratricopeptide repeat domain"/>
    <property type="match status" value="1"/>
</dbReference>
<sequence>MWYQLFLATIMSIAKAHPNTQEFCAALPTRMNMYPSVRLYRTLSVFYLATSLVALSPGMPVSAKQQPTATPAATLDDANAWIRQGLASNAAGRFQEALDAFLQAVAIDPANSFALFNLGTTSALLGRYREAADYLKQAVRITPDLLPAWSNLGAMYNHLEQPAEALAAFRQVLRLQPGNADAHYQAALSLLALGRRDEACTEYEALRSLDPSLAEKLLPLLSERNK</sequence>
<feature type="repeat" description="TPR" evidence="3">
    <location>
        <begin position="146"/>
        <end position="179"/>
    </location>
</feature>
<comment type="caution">
    <text evidence="4">The sequence shown here is derived from an EMBL/GenBank/DDBJ whole genome shotgun (WGS) entry which is preliminary data.</text>
</comment>
<evidence type="ECO:0000256" key="2">
    <source>
        <dbReference type="ARBA" id="ARBA00022803"/>
    </source>
</evidence>
<dbReference type="RefSeq" id="WP_170241810.1">
    <property type="nucleotide sequence ID" value="NZ_VLLN01000002.1"/>
</dbReference>
<dbReference type="PANTHER" id="PTHR44943">
    <property type="entry name" value="CELLULOSE SYNTHASE OPERON PROTEIN C"/>
    <property type="match status" value="1"/>
</dbReference>
<dbReference type="InterPro" id="IPR019734">
    <property type="entry name" value="TPR_rpt"/>
</dbReference>
<evidence type="ECO:0000256" key="1">
    <source>
        <dbReference type="ARBA" id="ARBA00022737"/>
    </source>
</evidence>
<dbReference type="AlphaFoldDB" id="A0A562WRL9"/>
<dbReference type="SUPFAM" id="SSF48452">
    <property type="entry name" value="TPR-like"/>
    <property type="match status" value="1"/>
</dbReference>
<keyword evidence="1" id="KW-0677">Repeat</keyword>
<dbReference type="SMART" id="SM00028">
    <property type="entry name" value="TPR"/>
    <property type="match status" value="4"/>
</dbReference>
<dbReference type="Proteomes" id="UP000319449">
    <property type="component" value="Unassembled WGS sequence"/>
</dbReference>
<name>A0A562WRL9_9BACT</name>
<evidence type="ECO:0000256" key="3">
    <source>
        <dbReference type="PROSITE-ProRule" id="PRU00339"/>
    </source>
</evidence>
<dbReference type="InterPro" id="IPR011990">
    <property type="entry name" value="TPR-like_helical_dom_sf"/>
</dbReference>